<dbReference type="PRINTS" id="PR00385">
    <property type="entry name" value="P450"/>
</dbReference>
<keyword evidence="3" id="KW-0503">Monooxygenase</keyword>
<dbReference type="PRINTS" id="PR00463">
    <property type="entry name" value="EP450I"/>
</dbReference>
<dbReference type="GO" id="GO:0016705">
    <property type="term" value="F:oxidoreductase activity, acting on paired donors, with incorporation or reduction of molecular oxygen"/>
    <property type="evidence" value="ECO:0007669"/>
    <property type="project" value="InterPro"/>
</dbReference>
<accession>A0A6P6V9U4</accession>
<evidence type="ECO:0000256" key="1">
    <source>
        <dbReference type="ARBA" id="ARBA00023002"/>
    </source>
</evidence>
<dbReference type="InterPro" id="IPR002401">
    <property type="entry name" value="Cyt_P450_E_grp-I"/>
</dbReference>
<evidence type="ECO:0000256" key="4">
    <source>
        <dbReference type="SAM" id="Phobius"/>
    </source>
</evidence>
<dbReference type="PANTHER" id="PTHR47945">
    <property type="entry name" value="CYTOCHROME P450 84A1-RELATED"/>
    <property type="match status" value="1"/>
</dbReference>
<dbReference type="InterPro" id="IPR053062">
    <property type="entry name" value="CYP450_84A"/>
</dbReference>
<evidence type="ECO:0000313" key="6">
    <source>
        <dbReference type="RefSeq" id="XP_027099749.2"/>
    </source>
</evidence>
<feature type="binding site" description="axial binding residue" evidence="2">
    <location>
        <position position="458"/>
    </location>
    <ligand>
        <name>heme</name>
        <dbReference type="ChEBI" id="CHEBI:30413"/>
    </ligand>
    <ligandPart>
        <name>Fe</name>
        <dbReference type="ChEBI" id="CHEBI:18248"/>
    </ligandPart>
</feature>
<reference evidence="5" key="1">
    <citation type="journal article" date="2025" name="Foods">
        <title>Unveiling the Microbial Signatures of Arabica Coffee Cherries: Insights into Ripeness Specific Diversity, Functional Traits, and Implications for Quality and Safety.</title>
        <authorList>
            <consortium name="RefSeq"/>
            <person name="Tenea G.N."/>
            <person name="Cifuentes V."/>
            <person name="Reyes P."/>
            <person name="Cevallos-Vallejos M."/>
        </authorList>
    </citation>
    <scope>NUCLEOTIDE SEQUENCE [LARGE SCALE GENOMIC DNA]</scope>
</reference>
<dbReference type="RefSeq" id="XP_027099749.2">
    <property type="nucleotide sequence ID" value="XM_027243948.2"/>
</dbReference>
<dbReference type="Pfam" id="PF00067">
    <property type="entry name" value="p450"/>
    <property type="match status" value="1"/>
</dbReference>
<feature type="transmembrane region" description="Helical" evidence="4">
    <location>
        <begin position="12"/>
        <end position="33"/>
    </location>
</feature>
<evidence type="ECO:0000313" key="5">
    <source>
        <dbReference type="Proteomes" id="UP001652660"/>
    </source>
</evidence>
<gene>
    <name evidence="6" type="primary">LOC113718994</name>
</gene>
<dbReference type="OrthoDB" id="2789670at2759"/>
<evidence type="ECO:0000256" key="2">
    <source>
        <dbReference type="PIRSR" id="PIRSR602401-1"/>
    </source>
</evidence>
<sequence>MFMEKKMNLLRQISDAETMLIIAIVTLVFLYFLSRFRRKNHPPGPKGLPFIGNMMIANQISQIGLAKLANQYGGIFRVKLPFLNTVVVSSPDLARQVLQVQDNIFSNRPATIAISYLTYERADMAFAQYGPMWRQMRKLCVMKLFSSKRAASWDAVRDEVDDMIRVLDSRAGLPVNLGKLFFRLSRKIIYRAAFGSRTPERQDEFIQILQEISTLLNAFNLADFIPWLKWADLQGFNKRLISSRASLDAFIDSITEDHMEKKKNVNGSFDQVEGDMVDELLAFMGDDEGKVTEAGNLQKSLRLTKNNVKALIMDAMFGGTETVGSAIEWIMTELIKNPNDLKRVQEELANVVGLHRKVQESDMNKLTYFKSCFKEVLRLHPPIPLLLHETMEDSEVAGYHIPAKSRVMVNVWAIGRNKDTWGEDADTFKPSRFLSNGAPDYKGSNFEFIPFGSGRRSCPGMQLGLFAVEMAVAHLLHCFQWELPDGMKPSDVDTNDVFGLAAPRASRLVAVPTPRLLCPLV</sequence>
<comment type="similarity">
    <text evidence="3">Belongs to the cytochrome P450 family.</text>
</comment>
<dbReference type="GO" id="GO:0020037">
    <property type="term" value="F:heme binding"/>
    <property type="evidence" value="ECO:0007669"/>
    <property type="project" value="InterPro"/>
</dbReference>
<dbReference type="InterPro" id="IPR001128">
    <property type="entry name" value="Cyt_P450"/>
</dbReference>
<dbReference type="GeneID" id="113718994"/>
<dbReference type="InterPro" id="IPR017972">
    <property type="entry name" value="Cyt_P450_CS"/>
</dbReference>
<keyword evidence="1 3" id="KW-0560">Oxidoreductase</keyword>
<keyword evidence="4" id="KW-0472">Membrane</keyword>
<keyword evidence="2 3" id="KW-0408">Iron</keyword>
<dbReference type="CDD" id="cd11072">
    <property type="entry name" value="CYP71-like"/>
    <property type="match status" value="1"/>
</dbReference>
<dbReference type="Proteomes" id="UP001652660">
    <property type="component" value="Chromosome 11c"/>
</dbReference>
<proteinExistence type="inferred from homology"/>
<keyword evidence="5" id="KW-1185">Reference proteome</keyword>
<comment type="cofactor">
    <cofactor evidence="2">
        <name>heme</name>
        <dbReference type="ChEBI" id="CHEBI:30413"/>
    </cofactor>
</comment>
<protein>
    <submittedName>
        <fullName evidence="6">Cytochrome P450 84A1-like</fullName>
    </submittedName>
</protein>
<dbReference type="GO" id="GO:0004497">
    <property type="term" value="F:monooxygenase activity"/>
    <property type="evidence" value="ECO:0007669"/>
    <property type="project" value="UniProtKB-KW"/>
</dbReference>
<reference evidence="6" key="2">
    <citation type="submission" date="2025-08" db="UniProtKB">
        <authorList>
            <consortium name="RefSeq"/>
        </authorList>
    </citation>
    <scope>IDENTIFICATION</scope>
    <source>
        <tissue evidence="6">Leaves</tissue>
    </source>
</reference>
<dbReference type="InterPro" id="IPR036396">
    <property type="entry name" value="Cyt_P450_sf"/>
</dbReference>
<keyword evidence="2 3" id="KW-0479">Metal-binding</keyword>
<keyword evidence="2 3" id="KW-0349">Heme</keyword>
<dbReference type="SUPFAM" id="SSF48264">
    <property type="entry name" value="Cytochrome P450"/>
    <property type="match status" value="1"/>
</dbReference>
<dbReference type="AlphaFoldDB" id="A0A6P6V9U4"/>
<dbReference type="Gene3D" id="1.10.630.10">
    <property type="entry name" value="Cytochrome P450"/>
    <property type="match status" value="1"/>
</dbReference>
<keyword evidence="4" id="KW-1133">Transmembrane helix</keyword>
<dbReference type="GO" id="GO:0005506">
    <property type="term" value="F:iron ion binding"/>
    <property type="evidence" value="ECO:0007669"/>
    <property type="project" value="InterPro"/>
</dbReference>
<keyword evidence="4" id="KW-0812">Transmembrane</keyword>
<evidence type="ECO:0000256" key="3">
    <source>
        <dbReference type="RuleBase" id="RU000461"/>
    </source>
</evidence>
<dbReference type="PANTHER" id="PTHR47945:SF5">
    <property type="entry name" value="CYTOCHROME P450 84A1-RELATED"/>
    <property type="match status" value="1"/>
</dbReference>
<name>A0A6P6V9U4_COFAR</name>
<organism evidence="5 6">
    <name type="scientific">Coffea arabica</name>
    <name type="common">Arabian coffee</name>
    <dbReference type="NCBI Taxonomy" id="13443"/>
    <lineage>
        <taxon>Eukaryota</taxon>
        <taxon>Viridiplantae</taxon>
        <taxon>Streptophyta</taxon>
        <taxon>Embryophyta</taxon>
        <taxon>Tracheophyta</taxon>
        <taxon>Spermatophyta</taxon>
        <taxon>Magnoliopsida</taxon>
        <taxon>eudicotyledons</taxon>
        <taxon>Gunneridae</taxon>
        <taxon>Pentapetalae</taxon>
        <taxon>asterids</taxon>
        <taxon>lamiids</taxon>
        <taxon>Gentianales</taxon>
        <taxon>Rubiaceae</taxon>
        <taxon>Ixoroideae</taxon>
        <taxon>Gardenieae complex</taxon>
        <taxon>Bertiereae - Coffeeae clade</taxon>
        <taxon>Coffeeae</taxon>
        <taxon>Coffea</taxon>
    </lineage>
</organism>
<dbReference type="PROSITE" id="PS00086">
    <property type="entry name" value="CYTOCHROME_P450"/>
    <property type="match status" value="1"/>
</dbReference>
<dbReference type="GO" id="GO:0009821">
    <property type="term" value="P:alkaloid biosynthetic process"/>
    <property type="evidence" value="ECO:0007669"/>
    <property type="project" value="UniProtKB-ARBA"/>
</dbReference>